<reference evidence="1 2" key="1">
    <citation type="submission" date="2014-03" db="EMBL/GenBank/DDBJ databases">
        <title>Draft Genome Sequences of Four Burkholderia Strains.</title>
        <authorList>
            <person name="Liu X.Y."/>
            <person name="Li C.X."/>
            <person name="Xu J.H."/>
        </authorList>
    </citation>
    <scope>NUCLEOTIDE SEQUENCE [LARGE SCALE GENOMIC DNA]</scope>
    <source>
        <strain evidence="1 2">DSM 50014</strain>
    </source>
</reference>
<accession>A0A069PB07</accession>
<sequence length="103" mass="11392">MEITVGTAFKDVVVISKIGRRPPCLSRSKGNRSLEQMSIQWQQVHPLHRGSAFGAVGMDRTTHHALTACFSKHFDNSVLISGECASNWLAFHTYAKRKGGHEA</sequence>
<evidence type="ECO:0000313" key="1">
    <source>
        <dbReference type="EMBL" id="KDR37843.1"/>
    </source>
</evidence>
<name>A0A069PB07_9BURK</name>
<dbReference type="Proteomes" id="UP000027466">
    <property type="component" value="Unassembled WGS sequence"/>
</dbReference>
<gene>
    <name evidence="1" type="ORF">BG61_06760</name>
</gene>
<evidence type="ECO:0000313" key="2">
    <source>
        <dbReference type="Proteomes" id="UP000027466"/>
    </source>
</evidence>
<protein>
    <submittedName>
        <fullName evidence="1">Uncharacterized protein</fullName>
    </submittedName>
</protein>
<dbReference type="EMBL" id="JFHC01000132">
    <property type="protein sequence ID" value="KDR37843.1"/>
    <property type="molecule type" value="Genomic_DNA"/>
</dbReference>
<proteinExistence type="predicted"/>
<organism evidence="1 2">
    <name type="scientific">Caballeronia glathei</name>
    <dbReference type="NCBI Taxonomy" id="60547"/>
    <lineage>
        <taxon>Bacteria</taxon>
        <taxon>Pseudomonadati</taxon>
        <taxon>Pseudomonadota</taxon>
        <taxon>Betaproteobacteria</taxon>
        <taxon>Burkholderiales</taxon>
        <taxon>Burkholderiaceae</taxon>
        <taxon>Caballeronia</taxon>
    </lineage>
</organism>
<dbReference type="AlphaFoldDB" id="A0A069PB07"/>
<keyword evidence="2" id="KW-1185">Reference proteome</keyword>
<comment type="caution">
    <text evidence="1">The sequence shown here is derived from an EMBL/GenBank/DDBJ whole genome shotgun (WGS) entry which is preliminary data.</text>
</comment>